<dbReference type="GO" id="GO:0005576">
    <property type="term" value="C:extracellular region"/>
    <property type="evidence" value="ECO:0007669"/>
    <property type="project" value="UniProtKB-SubCell"/>
</dbReference>
<evidence type="ECO:0000313" key="6">
    <source>
        <dbReference type="EMBL" id="OGG95126.1"/>
    </source>
</evidence>
<protein>
    <recommendedName>
        <fullName evidence="3">Flagellin</fullName>
    </recommendedName>
</protein>
<dbReference type="PANTHER" id="PTHR42792:SF2">
    <property type="entry name" value="FLAGELLIN"/>
    <property type="match status" value="1"/>
</dbReference>
<accession>A0A1F6GAI3</accession>
<dbReference type="Gene3D" id="3.30.70.2120">
    <property type="match status" value="1"/>
</dbReference>
<dbReference type="Gene3D" id="1.20.1330.10">
    <property type="entry name" value="f41 fragment of flagellin, N-terminal domain"/>
    <property type="match status" value="2"/>
</dbReference>
<dbReference type="InterPro" id="IPR042187">
    <property type="entry name" value="Flagellin_C_sub2"/>
</dbReference>
<proteinExistence type="inferred from homology"/>
<dbReference type="InterPro" id="IPR046358">
    <property type="entry name" value="Flagellin_C"/>
</dbReference>
<evidence type="ECO:0000313" key="7">
    <source>
        <dbReference type="Proteomes" id="UP000178449"/>
    </source>
</evidence>
<comment type="similarity">
    <text evidence="1 3">Belongs to the bacterial flagellin family.</text>
</comment>
<dbReference type="Pfam" id="PF00669">
    <property type="entry name" value="Flagellin_N"/>
    <property type="match status" value="1"/>
</dbReference>
<comment type="subcellular location">
    <subcellularLocation>
        <location evidence="3">Secreted</location>
    </subcellularLocation>
    <subcellularLocation>
        <location evidence="3">Bacterial flagellum</location>
    </subcellularLocation>
</comment>
<evidence type="ECO:0000256" key="3">
    <source>
        <dbReference type="RuleBase" id="RU362073"/>
    </source>
</evidence>
<name>A0A1F6GAI3_9PROT</name>
<dbReference type="SUPFAM" id="SSF64518">
    <property type="entry name" value="Phase 1 flagellin"/>
    <property type="match status" value="1"/>
</dbReference>
<sequence>MSVRINHNKSAMNAHRNLLANETALRGSLEKLSSGLKINRASDGPAQLVISEQMRAQVASLNQAITNNENAVSVIQTSEGALNEVNALLVGMRQLAIHASNEGMNDEVMLQADQLEVENALSSLDRISAQTQFGQKKLLDGSNGATGVAIGDQLEYLGASVKTKASGQIGYQVAVTNNASRASVAGTTALTKEIVVAGEEFTIIEGGKVAKYKSDANDNVQTAVQRLSAAVKDAGLDVSVRLNEQNQVEVTHNRYGSNQSFQVASTTAGVLSKEVDDLEAVKNGVDIAGTINGETANGEGQVLIGAKGTGVEGLRVAYYGLAGPDGIPPENGTTVGSVAVTNNSLTFQIGGNEGQTASVSLFDTSSKALAKGIENGSNFGTLRDIDVRTFRGAQDSLRLIDQAINDITGIRGELGAFQKNTLESNLANLRIANENLVAAESTVRDSDMAMEMASFTRNQIMTESATAMLAHANNMPNSILKLLS</sequence>
<feature type="domain" description="Flagellin N-terminal" evidence="4">
    <location>
        <begin position="5"/>
        <end position="143"/>
    </location>
</feature>
<dbReference type="InterPro" id="IPR001492">
    <property type="entry name" value="Flagellin"/>
</dbReference>
<dbReference type="EMBL" id="MFNE01000026">
    <property type="protein sequence ID" value="OGG95126.1"/>
    <property type="molecule type" value="Genomic_DNA"/>
</dbReference>
<dbReference type="GO" id="GO:0005198">
    <property type="term" value="F:structural molecule activity"/>
    <property type="evidence" value="ECO:0007669"/>
    <property type="project" value="UniProtKB-UniRule"/>
</dbReference>
<evidence type="ECO:0000256" key="1">
    <source>
        <dbReference type="ARBA" id="ARBA00005709"/>
    </source>
</evidence>
<reference evidence="6 7" key="1">
    <citation type="journal article" date="2016" name="Nat. Commun.">
        <title>Thousands of microbial genomes shed light on interconnected biogeochemical processes in an aquifer system.</title>
        <authorList>
            <person name="Anantharaman K."/>
            <person name="Brown C.T."/>
            <person name="Hug L.A."/>
            <person name="Sharon I."/>
            <person name="Castelle C.J."/>
            <person name="Probst A.J."/>
            <person name="Thomas B.C."/>
            <person name="Singh A."/>
            <person name="Wilkins M.J."/>
            <person name="Karaoz U."/>
            <person name="Brodie E.L."/>
            <person name="Williams K.H."/>
            <person name="Hubbard S.S."/>
            <person name="Banfield J.F."/>
        </authorList>
    </citation>
    <scope>NUCLEOTIDE SEQUENCE [LARGE SCALE GENOMIC DNA]</scope>
</reference>
<comment type="function">
    <text evidence="3">Flagellin is the subunit protein which polymerizes to form the filaments of bacterial flagella.</text>
</comment>
<dbReference type="Gene3D" id="6.10.10.10">
    <property type="entry name" value="Flagellar export chaperone, C-terminal domain"/>
    <property type="match status" value="1"/>
</dbReference>
<comment type="caution">
    <text evidence="6">The sequence shown here is derived from an EMBL/GenBank/DDBJ whole genome shotgun (WGS) entry which is preliminary data.</text>
</comment>
<dbReference type="AlphaFoldDB" id="A0A1F6GAI3"/>
<evidence type="ECO:0000256" key="2">
    <source>
        <dbReference type="ARBA" id="ARBA00023143"/>
    </source>
</evidence>
<evidence type="ECO:0000259" key="4">
    <source>
        <dbReference type="Pfam" id="PF00669"/>
    </source>
</evidence>
<dbReference type="STRING" id="1817772.A2527_08115"/>
<dbReference type="Proteomes" id="UP000178449">
    <property type="component" value="Unassembled WGS sequence"/>
</dbReference>
<dbReference type="GO" id="GO:0009288">
    <property type="term" value="C:bacterial-type flagellum"/>
    <property type="evidence" value="ECO:0007669"/>
    <property type="project" value="UniProtKB-SubCell"/>
</dbReference>
<dbReference type="Pfam" id="PF00700">
    <property type="entry name" value="Flagellin_C"/>
    <property type="match status" value="1"/>
</dbReference>
<evidence type="ECO:0000259" key="5">
    <source>
        <dbReference type="Pfam" id="PF00700"/>
    </source>
</evidence>
<keyword evidence="2 3" id="KW-0975">Bacterial flagellum</keyword>
<feature type="domain" description="Flagellin C-terminal" evidence="5">
    <location>
        <begin position="398"/>
        <end position="483"/>
    </location>
</feature>
<dbReference type="PANTHER" id="PTHR42792">
    <property type="entry name" value="FLAGELLIN"/>
    <property type="match status" value="1"/>
</dbReference>
<gene>
    <name evidence="6" type="ORF">A2527_08115</name>
</gene>
<keyword evidence="3" id="KW-0964">Secreted</keyword>
<dbReference type="PRINTS" id="PR00207">
    <property type="entry name" value="FLAGELLIN"/>
</dbReference>
<dbReference type="InterPro" id="IPR001029">
    <property type="entry name" value="Flagellin_N"/>
</dbReference>
<organism evidence="6 7">
    <name type="scientific">Candidatus Lambdaproteobacteria bacterium RIFOXYD2_FULL_50_16</name>
    <dbReference type="NCBI Taxonomy" id="1817772"/>
    <lineage>
        <taxon>Bacteria</taxon>
        <taxon>Pseudomonadati</taxon>
        <taxon>Pseudomonadota</taxon>
        <taxon>Candidatus Lambdaproteobacteria</taxon>
    </lineage>
</organism>